<dbReference type="AlphaFoldDB" id="A0A379G433"/>
<sequence length="110" mass="12582">MIEFFHPQTTQALSIFYFTLILTYLVIHLIWEHFDKFAEDFSLIRLPQKVAVIYTAATFASNLFLIVIMFNLDNPLKNDSVMILPLSLAGLTGLCYSLGAIVPRKKFSHI</sequence>
<protein>
    <submittedName>
        <fullName evidence="2">Uncharacterized protein</fullName>
    </submittedName>
</protein>
<evidence type="ECO:0000313" key="2">
    <source>
        <dbReference type="EMBL" id="SUC35728.1"/>
    </source>
</evidence>
<organism evidence="2 3">
    <name type="scientific">Providencia rustigianii</name>
    <dbReference type="NCBI Taxonomy" id="158850"/>
    <lineage>
        <taxon>Bacteria</taxon>
        <taxon>Pseudomonadati</taxon>
        <taxon>Pseudomonadota</taxon>
        <taxon>Gammaproteobacteria</taxon>
        <taxon>Enterobacterales</taxon>
        <taxon>Morganellaceae</taxon>
        <taxon>Providencia</taxon>
    </lineage>
</organism>
<dbReference type="RefSeq" id="WP_112836878.1">
    <property type="nucleotide sequence ID" value="NZ_AP018946.1"/>
</dbReference>
<reference evidence="2 3" key="1">
    <citation type="submission" date="2018-06" db="EMBL/GenBank/DDBJ databases">
        <authorList>
            <consortium name="Pathogen Informatics"/>
            <person name="Doyle S."/>
        </authorList>
    </citation>
    <scope>NUCLEOTIDE SEQUENCE [LARGE SCALE GENOMIC DNA]</scope>
    <source>
        <strain evidence="2 3">NCTC12026</strain>
    </source>
</reference>
<evidence type="ECO:0000256" key="1">
    <source>
        <dbReference type="SAM" id="Phobius"/>
    </source>
</evidence>
<feature type="transmembrane region" description="Helical" evidence="1">
    <location>
        <begin position="12"/>
        <end position="31"/>
    </location>
</feature>
<feature type="transmembrane region" description="Helical" evidence="1">
    <location>
        <begin position="51"/>
        <end position="70"/>
    </location>
</feature>
<feature type="transmembrane region" description="Helical" evidence="1">
    <location>
        <begin position="82"/>
        <end position="102"/>
    </location>
</feature>
<evidence type="ECO:0000313" key="3">
    <source>
        <dbReference type="Proteomes" id="UP000255129"/>
    </source>
</evidence>
<keyword evidence="1" id="KW-0472">Membrane</keyword>
<dbReference type="OrthoDB" id="9869435at2"/>
<proteinExistence type="predicted"/>
<keyword evidence="1" id="KW-0812">Transmembrane</keyword>
<gene>
    <name evidence="2" type="ORF">NCTC12026_02128</name>
</gene>
<keyword evidence="1" id="KW-1133">Transmembrane helix</keyword>
<accession>A0A379G433</accession>
<dbReference type="EMBL" id="UGUA01000002">
    <property type="protein sequence ID" value="SUC35728.1"/>
    <property type="molecule type" value="Genomic_DNA"/>
</dbReference>
<dbReference type="Proteomes" id="UP000255129">
    <property type="component" value="Unassembled WGS sequence"/>
</dbReference>
<name>A0A379G433_9GAMM</name>